<proteinExistence type="predicted"/>
<organism evidence="1 2">
    <name type="scientific">Snuella lapsa</name>
    <dbReference type="NCBI Taxonomy" id="870481"/>
    <lineage>
        <taxon>Bacteria</taxon>
        <taxon>Pseudomonadati</taxon>
        <taxon>Bacteroidota</taxon>
        <taxon>Flavobacteriia</taxon>
        <taxon>Flavobacteriales</taxon>
        <taxon>Flavobacteriaceae</taxon>
        <taxon>Snuella</taxon>
    </lineage>
</organism>
<reference evidence="2" key="1">
    <citation type="journal article" date="2019" name="Int. J. Syst. Evol. Microbiol.">
        <title>The Global Catalogue of Microorganisms (GCM) 10K type strain sequencing project: providing services to taxonomists for standard genome sequencing and annotation.</title>
        <authorList>
            <consortium name="The Broad Institute Genomics Platform"/>
            <consortium name="The Broad Institute Genome Sequencing Center for Infectious Disease"/>
            <person name="Wu L."/>
            <person name="Ma J."/>
        </authorList>
    </citation>
    <scope>NUCLEOTIDE SEQUENCE [LARGE SCALE GENOMIC DNA]</scope>
    <source>
        <strain evidence="2">JCM 17111</strain>
    </source>
</reference>
<accession>A0ABP6WKD5</accession>
<dbReference type="Proteomes" id="UP001500954">
    <property type="component" value="Unassembled WGS sequence"/>
</dbReference>
<name>A0ABP6WKD5_9FLAO</name>
<evidence type="ECO:0008006" key="3">
    <source>
        <dbReference type="Google" id="ProtNLM"/>
    </source>
</evidence>
<protein>
    <recommendedName>
        <fullName evidence="3">L-rhamnose mutarotase</fullName>
    </recommendedName>
</protein>
<dbReference type="PANTHER" id="PTHR43239">
    <property type="entry name" value="UPF0734 PROTEIN DDB_G0273871/DDB_G0273177"/>
    <property type="match status" value="1"/>
</dbReference>
<dbReference type="Pfam" id="PF05336">
    <property type="entry name" value="rhaM"/>
    <property type="match status" value="1"/>
</dbReference>
<dbReference type="PANTHER" id="PTHR43239:SF1">
    <property type="entry name" value="UPF0734 PROTEIN DDB_G0273871_DDB_G0273177"/>
    <property type="match status" value="1"/>
</dbReference>
<comment type="caution">
    <text evidence="1">The sequence shown here is derived from an EMBL/GenBank/DDBJ whole genome shotgun (WGS) entry which is preliminary data.</text>
</comment>
<dbReference type="Gene3D" id="3.30.70.100">
    <property type="match status" value="1"/>
</dbReference>
<dbReference type="InterPro" id="IPR052996">
    <property type="entry name" value="Carb_Metab_Mutarotase"/>
</dbReference>
<keyword evidence="2" id="KW-1185">Reference proteome</keyword>
<dbReference type="SUPFAM" id="SSF54909">
    <property type="entry name" value="Dimeric alpha+beta barrel"/>
    <property type="match status" value="1"/>
</dbReference>
<gene>
    <name evidence="1" type="ORF">GCM10022395_00420</name>
</gene>
<evidence type="ECO:0000313" key="1">
    <source>
        <dbReference type="EMBL" id="GAA3552798.1"/>
    </source>
</evidence>
<dbReference type="InterPro" id="IPR008000">
    <property type="entry name" value="Rham/fucose_mutarotase"/>
</dbReference>
<dbReference type="EMBL" id="BAABCY010000004">
    <property type="protein sequence ID" value="GAA3552798.1"/>
    <property type="molecule type" value="Genomic_DNA"/>
</dbReference>
<dbReference type="InterPro" id="IPR011008">
    <property type="entry name" value="Dimeric_a/b-barrel"/>
</dbReference>
<evidence type="ECO:0000313" key="2">
    <source>
        <dbReference type="Proteomes" id="UP001500954"/>
    </source>
</evidence>
<sequence>MSKANYIKRFCFSYTTKEYEKMGFSLNTESFINKGLPISGLESLELYKNEETIFLILDIAYNFNLTDLNISLNKYKNTSPDAKLISDTINLITAVQLRRIFHKTPLKDPFSKKVKNSKRIVMALELVNNENKRNEYIKLHQYDTIWPQILKNMDKIGIKDMEIYLHEYQAYLIMDTSPHFDMEVDGEKWANLPQEKEWQNYVSQFQKVNPKSKALEKWLPMTLINI</sequence>